<comment type="caution">
    <text evidence="2">The sequence shown here is derived from an EMBL/GenBank/DDBJ whole genome shotgun (WGS) entry which is preliminary data.</text>
</comment>
<evidence type="ECO:0000256" key="1">
    <source>
        <dbReference type="SAM" id="SignalP"/>
    </source>
</evidence>
<name>A0A3D8R995_9EURO</name>
<sequence>MQLLSLASAGLILSAVLGAAGSPVNPQGNSVNVRAVEFNSRSAPVAAVEARAAESSILERNENGLDARAENTALTKRQGLEQPSRCRLRIQARRPGPAC</sequence>
<keyword evidence="1" id="KW-0732">Signal</keyword>
<accession>A0A3D8R995</accession>
<dbReference type="Proteomes" id="UP000256690">
    <property type="component" value="Unassembled WGS sequence"/>
</dbReference>
<keyword evidence="3" id="KW-1185">Reference proteome</keyword>
<feature type="signal peptide" evidence="1">
    <location>
        <begin position="1"/>
        <end position="21"/>
    </location>
</feature>
<dbReference type="RefSeq" id="XP_026601071.1">
    <property type="nucleotide sequence ID" value="XM_026750067.1"/>
</dbReference>
<organism evidence="2 3">
    <name type="scientific">Aspergillus mulundensis</name>
    <dbReference type="NCBI Taxonomy" id="1810919"/>
    <lineage>
        <taxon>Eukaryota</taxon>
        <taxon>Fungi</taxon>
        <taxon>Dikarya</taxon>
        <taxon>Ascomycota</taxon>
        <taxon>Pezizomycotina</taxon>
        <taxon>Eurotiomycetes</taxon>
        <taxon>Eurotiomycetidae</taxon>
        <taxon>Eurotiales</taxon>
        <taxon>Aspergillaceae</taxon>
        <taxon>Aspergillus</taxon>
        <taxon>Aspergillus subgen. Nidulantes</taxon>
    </lineage>
</organism>
<dbReference type="EMBL" id="PVWQ01000010">
    <property type="protein sequence ID" value="RDW70540.1"/>
    <property type="molecule type" value="Genomic_DNA"/>
</dbReference>
<evidence type="ECO:0000313" key="2">
    <source>
        <dbReference type="EMBL" id="RDW70540.1"/>
    </source>
</evidence>
<evidence type="ECO:0000313" key="3">
    <source>
        <dbReference type="Proteomes" id="UP000256690"/>
    </source>
</evidence>
<dbReference type="GeneID" id="38118421"/>
<gene>
    <name evidence="2" type="ORF">DSM5745_08051</name>
</gene>
<reference evidence="2 3" key="1">
    <citation type="journal article" date="2018" name="IMA Fungus">
        <title>IMA Genome-F 9: Draft genome sequence of Annulohypoxylon stygium, Aspergillus mulundensis, Berkeleyomyces basicola (syn. Thielaviopsis basicola), Ceratocystis smalleyi, two Cercospora beticola strains, Coleophoma cylindrospora, Fusarium fracticaudum, Phialophora cf. hyalina, and Morchella septimelata.</title>
        <authorList>
            <person name="Wingfield B.D."/>
            <person name="Bills G.F."/>
            <person name="Dong Y."/>
            <person name="Huang W."/>
            <person name="Nel W.J."/>
            <person name="Swalarsk-Parry B.S."/>
            <person name="Vaghefi N."/>
            <person name="Wilken P.M."/>
            <person name="An Z."/>
            <person name="de Beer Z.W."/>
            <person name="De Vos L."/>
            <person name="Chen L."/>
            <person name="Duong T.A."/>
            <person name="Gao Y."/>
            <person name="Hammerbacher A."/>
            <person name="Kikkert J.R."/>
            <person name="Li Y."/>
            <person name="Li H."/>
            <person name="Li K."/>
            <person name="Li Q."/>
            <person name="Liu X."/>
            <person name="Ma X."/>
            <person name="Naidoo K."/>
            <person name="Pethybridge S.J."/>
            <person name="Sun J."/>
            <person name="Steenkamp E.T."/>
            <person name="van der Nest M.A."/>
            <person name="van Wyk S."/>
            <person name="Wingfield M.J."/>
            <person name="Xiong C."/>
            <person name="Yue Q."/>
            <person name="Zhang X."/>
        </authorList>
    </citation>
    <scope>NUCLEOTIDE SEQUENCE [LARGE SCALE GENOMIC DNA]</scope>
    <source>
        <strain evidence="2 3">DSM 5745</strain>
    </source>
</reference>
<feature type="chain" id="PRO_5017805723" evidence="1">
    <location>
        <begin position="22"/>
        <end position="99"/>
    </location>
</feature>
<proteinExistence type="predicted"/>
<protein>
    <submittedName>
        <fullName evidence="2">Uncharacterized protein</fullName>
    </submittedName>
</protein>
<dbReference type="AlphaFoldDB" id="A0A3D8R995"/>